<evidence type="ECO:0000256" key="2">
    <source>
        <dbReference type="ARBA" id="ARBA00005967"/>
    </source>
</evidence>
<evidence type="ECO:0000313" key="25">
    <source>
        <dbReference type="EMBL" id="RUO38957.1"/>
    </source>
</evidence>
<evidence type="ECO:0000256" key="14">
    <source>
        <dbReference type="ARBA" id="ARBA00022842"/>
    </source>
</evidence>
<evidence type="ECO:0000256" key="15">
    <source>
        <dbReference type="ARBA" id="ARBA00022989"/>
    </source>
</evidence>
<proteinExistence type="inferred from homology"/>
<evidence type="ECO:0000256" key="24">
    <source>
        <dbReference type="RuleBase" id="RU363065"/>
    </source>
</evidence>
<evidence type="ECO:0000256" key="7">
    <source>
        <dbReference type="ARBA" id="ARBA00022519"/>
    </source>
</evidence>
<evidence type="ECO:0000256" key="6">
    <source>
        <dbReference type="ARBA" id="ARBA00022516"/>
    </source>
</evidence>
<feature type="binding site" evidence="21">
    <location>
        <position position="70"/>
    </location>
    <ligand>
        <name>substrate</name>
    </ligand>
</feature>
<evidence type="ECO:0000256" key="20">
    <source>
        <dbReference type="PIRSR" id="PIRSR600829-1"/>
    </source>
</evidence>
<keyword evidence="7 24" id="KW-0997">Cell inner membrane</keyword>
<feature type="binding site" evidence="22">
    <location>
        <position position="10"/>
    </location>
    <ligand>
        <name>ATP</name>
        <dbReference type="ChEBI" id="CHEBI:30616"/>
    </ligand>
</feature>
<keyword evidence="12 24" id="KW-0418">Kinase</keyword>
<feature type="active site" description="Proton acceptor" evidence="20">
    <location>
        <position position="70"/>
    </location>
</feature>
<comment type="caution">
    <text evidence="25">The sequence shown here is derived from an EMBL/GenBank/DDBJ whole genome shotgun (WGS) entry which is preliminary data.</text>
</comment>
<evidence type="ECO:0000256" key="8">
    <source>
        <dbReference type="ARBA" id="ARBA00022679"/>
    </source>
</evidence>
<keyword evidence="8 24" id="KW-0808">Transferase</keyword>
<evidence type="ECO:0000256" key="23">
    <source>
        <dbReference type="PIRSR" id="PIRSR600829-4"/>
    </source>
</evidence>
<organism evidence="25 26">
    <name type="scientific">Pseudidiomarina aestuarii</name>
    <dbReference type="NCBI Taxonomy" id="624146"/>
    <lineage>
        <taxon>Bacteria</taxon>
        <taxon>Pseudomonadati</taxon>
        <taxon>Pseudomonadota</taxon>
        <taxon>Gammaproteobacteria</taxon>
        <taxon>Alteromonadales</taxon>
        <taxon>Idiomarinaceae</taxon>
        <taxon>Pseudidiomarina</taxon>
    </lineage>
</organism>
<evidence type="ECO:0000256" key="11">
    <source>
        <dbReference type="ARBA" id="ARBA00022741"/>
    </source>
</evidence>
<dbReference type="GO" id="GO:0046872">
    <property type="term" value="F:metal ion binding"/>
    <property type="evidence" value="ECO:0007669"/>
    <property type="project" value="UniProtKB-KW"/>
</dbReference>
<evidence type="ECO:0000256" key="12">
    <source>
        <dbReference type="ARBA" id="ARBA00022777"/>
    </source>
</evidence>
<keyword evidence="13 22" id="KW-0067">ATP-binding</keyword>
<dbReference type="PANTHER" id="PTHR34299">
    <property type="entry name" value="DIACYLGLYCEROL KINASE"/>
    <property type="match status" value="1"/>
</dbReference>
<gene>
    <name evidence="25" type="ORF">CWE22_11050</name>
</gene>
<feature type="binding site" evidence="23">
    <location>
        <position position="29"/>
    </location>
    <ligand>
        <name>a divalent metal cation</name>
        <dbReference type="ChEBI" id="CHEBI:60240"/>
    </ligand>
</feature>
<feature type="binding site" evidence="22">
    <location>
        <position position="77"/>
    </location>
    <ligand>
        <name>ATP</name>
        <dbReference type="ChEBI" id="CHEBI:30616"/>
    </ligand>
</feature>
<evidence type="ECO:0000256" key="19">
    <source>
        <dbReference type="ARBA" id="ARBA00023264"/>
    </source>
</evidence>
<comment type="catalytic activity">
    <reaction evidence="24">
        <text>a 1,2-diacyl-sn-glycerol + ATP = a 1,2-diacyl-sn-glycero-3-phosphate + ADP + H(+)</text>
        <dbReference type="Rhea" id="RHEA:10272"/>
        <dbReference type="ChEBI" id="CHEBI:15378"/>
        <dbReference type="ChEBI" id="CHEBI:17815"/>
        <dbReference type="ChEBI" id="CHEBI:30616"/>
        <dbReference type="ChEBI" id="CHEBI:58608"/>
        <dbReference type="ChEBI" id="CHEBI:456216"/>
        <dbReference type="EC" id="2.7.1.107"/>
    </reaction>
</comment>
<protein>
    <recommendedName>
        <fullName evidence="4 24">Diacylglycerol kinase</fullName>
        <ecNumber evidence="3 24">2.7.1.107</ecNumber>
    </recommendedName>
</protein>
<feature type="binding site" evidence="23">
    <location>
        <position position="77"/>
    </location>
    <ligand>
        <name>a divalent metal cation</name>
        <dbReference type="ChEBI" id="CHEBI:60240"/>
    </ligand>
</feature>
<evidence type="ECO:0000313" key="26">
    <source>
        <dbReference type="Proteomes" id="UP000287766"/>
    </source>
</evidence>
<evidence type="ECO:0000256" key="5">
    <source>
        <dbReference type="ARBA" id="ARBA00022475"/>
    </source>
</evidence>
<dbReference type="RefSeq" id="WP_169931556.1">
    <property type="nucleotide sequence ID" value="NZ_PIPR01000004.1"/>
</dbReference>
<comment type="subcellular location">
    <subcellularLocation>
        <location evidence="1 24">Cell inner membrane</location>
        <topology evidence="1 24">Multi-pass membrane protein</topology>
    </subcellularLocation>
</comment>
<evidence type="ECO:0000256" key="16">
    <source>
        <dbReference type="ARBA" id="ARBA00023098"/>
    </source>
</evidence>
<dbReference type="GO" id="GO:0004143">
    <property type="term" value="F:ATP-dependent diacylglycerol kinase activity"/>
    <property type="evidence" value="ECO:0007669"/>
    <property type="project" value="UniProtKB-EC"/>
</dbReference>
<evidence type="ECO:0000256" key="10">
    <source>
        <dbReference type="ARBA" id="ARBA00022723"/>
    </source>
</evidence>
<feature type="transmembrane region" description="Helical" evidence="24">
    <location>
        <begin position="56"/>
        <end position="76"/>
    </location>
</feature>
<feature type="binding site" evidence="22">
    <location>
        <begin position="95"/>
        <end position="96"/>
    </location>
    <ligand>
        <name>ATP</name>
        <dbReference type="ChEBI" id="CHEBI:30616"/>
    </ligand>
</feature>
<feature type="binding site" evidence="21">
    <location>
        <position position="99"/>
    </location>
    <ligand>
        <name>substrate</name>
    </ligand>
</feature>
<evidence type="ECO:0000256" key="3">
    <source>
        <dbReference type="ARBA" id="ARBA00012133"/>
    </source>
</evidence>
<keyword evidence="9 24" id="KW-0812">Transmembrane</keyword>
<keyword evidence="11 22" id="KW-0547">Nucleotide-binding</keyword>
<feature type="binding site" evidence="22">
    <location>
        <begin position="86"/>
        <end position="88"/>
    </location>
    <ligand>
        <name>ATP</name>
        <dbReference type="ChEBI" id="CHEBI:30616"/>
    </ligand>
</feature>
<reference evidence="26" key="1">
    <citation type="journal article" date="2018" name="Front. Microbiol.">
        <title>Genome-Based Analysis Reveals the Taxonomy and Diversity of the Family Idiomarinaceae.</title>
        <authorList>
            <person name="Liu Y."/>
            <person name="Lai Q."/>
            <person name="Shao Z."/>
        </authorList>
    </citation>
    <scope>NUCLEOTIDE SEQUENCE [LARGE SCALE GENOMIC DNA]</scope>
    <source>
        <strain evidence="26">KYW314</strain>
    </source>
</reference>
<keyword evidence="14 23" id="KW-0460">Magnesium</keyword>
<feature type="transmembrane region" description="Helical" evidence="24">
    <location>
        <begin position="97"/>
        <end position="122"/>
    </location>
</feature>
<sequence length="126" mass="13539">MKPSQKGLLRVVRATANSMRGLKAAWQSEAAVRQDFMLCAVLLVVAIVSPARGTELALLIGSLLILIIVELLNSAVEAAIDRIGPELHELSGKAKDIASAAVMFALINILITWLVILGPWLWSLVT</sequence>
<comment type="caution">
    <text evidence="24">Lacks conserved residue(s) required for the propagation of feature annotation.</text>
</comment>
<dbReference type="GO" id="GO:0006654">
    <property type="term" value="P:phosphatidic acid biosynthetic process"/>
    <property type="evidence" value="ECO:0007669"/>
    <property type="project" value="InterPro"/>
</dbReference>
<keyword evidence="16 24" id="KW-0443">Lipid metabolism</keyword>
<dbReference type="GO" id="GO:0005524">
    <property type="term" value="F:ATP binding"/>
    <property type="evidence" value="ECO:0007669"/>
    <property type="project" value="UniProtKB-KW"/>
</dbReference>
<dbReference type="Pfam" id="PF01219">
    <property type="entry name" value="DAGK_prokar"/>
    <property type="match status" value="1"/>
</dbReference>
<keyword evidence="15 24" id="KW-1133">Transmembrane helix</keyword>
<dbReference type="InterPro" id="IPR036945">
    <property type="entry name" value="DAGK_sf"/>
</dbReference>
<feature type="binding site" evidence="22">
    <location>
        <position position="29"/>
    </location>
    <ligand>
        <name>ATP</name>
        <dbReference type="ChEBI" id="CHEBI:30616"/>
    </ligand>
</feature>
<comment type="similarity">
    <text evidence="2 24">Belongs to the bacterial diacylglycerol kinase family.</text>
</comment>
<evidence type="ECO:0000256" key="17">
    <source>
        <dbReference type="ARBA" id="ARBA00023136"/>
    </source>
</evidence>
<dbReference type="EMBL" id="PIPR01000004">
    <property type="protein sequence ID" value="RUO38957.1"/>
    <property type="molecule type" value="Genomic_DNA"/>
</dbReference>
<dbReference type="CDD" id="cd14264">
    <property type="entry name" value="DAGK_IM"/>
    <property type="match status" value="1"/>
</dbReference>
<dbReference type="EC" id="2.7.1.107" evidence="3 24"/>
<evidence type="ECO:0000256" key="9">
    <source>
        <dbReference type="ARBA" id="ARBA00022692"/>
    </source>
</evidence>
<dbReference type="PANTHER" id="PTHR34299:SF1">
    <property type="entry name" value="DIACYLGLYCEROL KINASE"/>
    <property type="match status" value="1"/>
</dbReference>
<evidence type="ECO:0000256" key="18">
    <source>
        <dbReference type="ARBA" id="ARBA00023209"/>
    </source>
</evidence>
<dbReference type="InterPro" id="IPR000829">
    <property type="entry name" value="DAGK"/>
</dbReference>
<comment type="function">
    <text evidence="24">Catalyzes the ATP-dependent phosphorylation of sn-l,2-diacylglycerol (DAG) to phosphatidic acid. Involved in the recycling of diacylglycerol produced as a by-product during membrane-derived oligosaccharide (MDO) biosynthesis.</text>
</comment>
<keyword evidence="10 23" id="KW-0479">Metal-binding</keyword>
<evidence type="ECO:0000256" key="21">
    <source>
        <dbReference type="PIRSR" id="PIRSR600829-2"/>
    </source>
</evidence>
<keyword evidence="6" id="KW-0444">Lipid biosynthesis</keyword>
<keyword evidence="5" id="KW-1003">Cell membrane</keyword>
<accession>A0A7Z6ZRP5</accession>
<evidence type="ECO:0000256" key="1">
    <source>
        <dbReference type="ARBA" id="ARBA00004429"/>
    </source>
</evidence>
<name>A0A7Z6ZRP5_9GAMM</name>
<dbReference type="InterPro" id="IPR033718">
    <property type="entry name" value="DAGK_prok"/>
</dbReference>
<keyword evidence="26" id="KW-1185">Reference proteome</keyword>
<evidence type="ECO:0000256" key="13">
    <source>
        <dbReference type="ARBA" id="ARBA00022840"/>
    </source>
</evidence>
<dbReference type="GO" id="GO:0005886">
    <property type="term" value="C:plasma membrane"/>
    <property type="evidence" value="ECO:0007669"/>
    <property type="project" value="UniProtKB-SubCell"/>
</dbReference>
<evidence type="ECO:0000256" key="4">
    <source>
        <dbReference type="ARBA" id="ARBA00017575"/>
    </source>
</evidence>
<keyword evidence="18" id="KW-0594">Phospholipid biosynthesis</keyword>
<dbReference type="Proteomes" id="UP000287766">
    <property type="component" value="Unassembled WGS sequence"/>
</dbReference>
<dbReference type="Gene3D" id="1.10.287.3610">
    <property type="match status" value="1"/>
</dbReference>
<keyword evidence="17 24" id="KW-0472">Membrane</keyword>
<feature type="binding site" evidence="21">
    <location>
        <position position="10"/>
    </location>
    <ligand>
        <name>substrate</name>
    </ligand>
</feature>
<comment type="cofactor">
    <cofactor evidence="23">
        <name>Mg(2+)</name>
        <dbReference type="ChEBI" id="CHEBI:18420"/>
    </cofactor>
    <text evidence="23">Mn(2+), Zn(2+), Cd(2+) and Co(2+) support activity to lesser extents.</text>
</comment>
<dbReference type="AlphaFoldDB" id="A0A7Z6ZRP5"/>
<evidence type="ECO:0000256" key="22">
    <source>
        <dbReference type="PIRSR" id="PIRSR600829-3"/>
    </source>
</evidence>
<keyword evidence="19 24" id="KW-1208">Phospholipid metabolism</keyword>